<dbReference type="FunCoup" id="A0A1Z5JGM7">
    <property type="interactions" value="192"/>
</dbReference>
<gene>
    <name evidence="9" type="ORF">FisN_2Hh523</name>
</gene>
<comment type="cofactor">
    <cofactor evidence="1">
        <name>[4Fe-4S] cluster</name>
        <dbReference type="ChEBI" id="CHEBI:49883"/>
    </cofactor>
</comment>
<dbReference type="OrthoDB" id="449241at2759"/>
<comment type="caution">
    <text evidence="9">The sequence shown here is derived from an EMBL/GenBank/DDBJ whole genome shotgun (WGS) entry which is preliminary data.</text>
</comment>
<dbReference type="PANTHER" id="PTHR10762">
    <property type="entry name" value="DIPHTHAMIDE BIOSYNTHESIS PROTEIN"/>
    <property type="match status" value="1"/>
</dbReference>
<dbReference type="Gene3D" id="3.40.50.11840">
    <property type="entry name" value="Diphthamide synthesis DPH1/DPH2 domain 1"/>
    <property type="match status" value="1"/>
</dbReference>
<dbReference type="AlphaFoldDB" id="A0A1Z5JGM7"/>
<dbReference type="Gene3D" id="3.40.50.11860">
    <property type="entry name" value="Diphthamide synthesis DPH1/DPH2 domain 3"/>
    <property type="match status" value="1"/>
</dbReference>
<dbReference type="NCBIfam" id="TIGR00322">
    <property type="entry name" value="diphth2_R"/>
    <property type="match status" value="1"/>
</dbReference>
<comment type="function">
    <text evidence="7">Required for the first step of diphthamide biosynthesis, a post-translational modification of histidine which occurs in elongation factor 2. DPH1 and DPH2 transfer a 3-amino-3-carboxypropyl (ACP) group from S-adenosyl-L-methionine (SAM) to a histidine residue, the reaction is assisted by a reduction system comprising DPH3 and a NADH-dependent reductase. Facilitates the reduction of the catalytic iron-sulfur cluster found in the DPH1 subunit.</text>
</comment>
<accession>A0A1Z5JGM7</accession>
<dbReference type="UniPathway" id="UPA00559"/>
<feature type="compositionally biased region" description="Basic and acidic residues" evidence="8">
    <location>
        <begin position="1"/>
        <end position="11"/>
    </location>
</feature>
<keyword evidence="6 7" id="KW-0411">Iron-sulfur</keyword>
<keyword evidence="4 7" id="KW-0479">Metal-binding</keyword>
<organism evidence="9 10">
    <name type="scientific">Fistulifera solaris</name>
    <name type="common">Oleaginous diatom</name>
    <dbReference type="NCBI Taxonomy" id="1519565"/>
    <lineage>
        <taxon>Eukaryota</taxon>
        <taxon>Sar</taxon>
        <taxon>Stramenopiles</taxon>
        <taxon>Ochrophyta</taxon>
        <taxon>Bacillariophyta</taxon>
        <taxon>Bacillariophyceae</taxon>
        <taxon>Bacillariophycidae</taxon>
        <taxon>Naviculales</taxon>
        <taxon>Naviculaceae</taxon>
        <taxon>Fistulifera</taxon>
    </lineage>
</organism>
<protein>
    <recommendedName>
        <fullName evidence="7">2-(3-amino-3-carboxypropyl)histidine synthase subunit 2</fullName>
    </recommendedName>
</protein>
<dbReference type="FunFam" id="3.40.50.11860:FF:000001">
    <property type="entry name" value="2-(3-amino-3-carboxypropyl)histidine synthase subunit 2"/>
    <property type="match status" value="1"/>
</dbReference>
<dbReference type="NCBIfam" id="TIGR00272">
    <property type="entry name" value="DPH2"/>
    <property type="match status" value="1"/>
</dbReference>
<feature type="region of interest" description="Disordered" evidence="8">
    <location>
        <begin position="425"/>
        <end position="452"/>
    </location>
</feature>
<evidence type="ECO:0000256" key="7">
    <source>
        <dbReference type="RuleBase" id="RU364133"/>
    </source>
</evidence>
<reference evidence="9 10" key="1">
    <citation type="journal article" date="2015" name="Plant Cell">
        <title>Oil accumulation by the oleaginous diatom Fistulifera solaris as revealed by the genome and transcriptome.</title>
        <authorList>
            <person name="Tanaka T."/>
            <person name="Maeda Y."/>
            <person name="Veluchamy A."/>
            <person name="Tanaka M."/>
            <person name="Abida H."/>
            <person name="Marechal E."/>
            <person name="Bowler C."/>
            <person name="Muto M."/>
            <person name="Sunaga Y."/>
            <person name="Tanaka M."/>
            <person name="Yoshino T."/>
            <person name="Taniguchi T."/>
            <person name="Fukuda Y."/>
            <person name="Nemoto M."/>
            <person name="Matsumoto M."/>
            <person name="Wong P.S."/>
            <person name="Aburatani S."/>
            <person name="Fujibuchi W."/>
        </authorList>
    </citation>
    <scope>NUCLEOTIDE SEQUENCE [LARGE SCALE GENOMIC DNA]</scope>
    <source>
        <strain evidence="9 10">JPCC DA0580</strain>
    </source>
</reference>
<keyword evidence="10" id="KW-1185">Reference proteome</keyword>
<feature type="region of interest" description="Disordered" evidence="8">
    <location>
        <begin position="1"/>
        <end position="21"/>
    </location>
</feature>
<evidence type="ECO:0000256" key="8">
    <source>
        <dbReference type="SAM" id="MobiDB-lite"/>
    </source>
</evidence>
<evidence type="ECO:0000256" key="4">
    <source>
        <dbReference type="ARBA" id="ARBA00022723"/>
    </source>
</evidence>
<evidence type="ECO:0000256" key="5">
    <source>
        <dbReference type="ARBA" id="ARBA00023004"/>
    </source>
</evidence>
<dbReference type="Proteomes" id="UP000198406">
    <property type="component" value="Unassembled WGS sequence"/>
</dbReference>
<dbReference type="EMBL" id="BDSP01000060">
    <property type="protein sequence ID" value="GAX13042.1"/>
    <property type="molecule type" value="Genomic_DNA"/>
</dbReference>
<dbReference type="InterPro" id="IPR042263">
    <property type="entry name" value="DPH1/DPH2_1"/>
</dbReference>
<dbReference type="GO" id="GO:0051536">
    <property type="term" value="F:iron-sulfur cluster binding"/>
    <property type="evidence" value="ECO:0007669"/>
    <property type="project" value="UniProtKB-KW"/>
</dbReference>
<evidence type="ECO:0000313" key="9">
    <source>
        <dbReference type="EMBL" id="GAX13042.1"/>
    </source>
</evidence>
<feature type="region of interest" description="Disordered" evidence="8">
    <location>
        <begin position="495"/>
        <end position="516"/>
    </location>
</feature>
<sequence>MSEDKPNRMRDAPPQLTFDDGSRAVLANGEQDEITPPRHSNLRQNSTQIKSIQEYYEIDRIVSQIQHYQRIALQFPDELLGDAPEVCWALEERLPKALIFCLGDTTYASCCPDVVAAAHLQADCLVHYGHACLSATTSQIPVIHSFGQLEMDVETCAAQIVNQVKDEVESSNISLLLFYELHYAHAMIDLAHRLSDTIHVTLAQVPETTASVPQTESDPNAIRDDNEEQLHLGGLKIPALSDISYHVLLYVGSESSRQYLNIILCFLSTTERPRAFWTYDPSQQVLSTSLSSSFQRQLNRRFYLLQKAKLCSVFGILVAQLSNPTLRTIVNKLRNIITDHGRSSYTFAVGKVNPAKLANFAEVECFVLVACPEHSLLDEEREYPTSVITPMELCMALGVSDWGSTPYSLDAKDFLCLECTTTAEKNKEDDSNSETSDDAPHYNLTTGQYESVPQRASAEIDLSLLPGQGKLTEYQSAAADFLQTREYQGLQVKAGETAVQRAQKGQQGIASNYGNR</sequence>
<dbReference type="InterPro" id="IPR042265">
    <property type="entry name" value="DPH1/DPH2_3"/>
</dbReference>
<dbReference type="PANTHER" id="PTHR10762:SF2">
    <property type="entry name" value="2-(3-AMINO-3-CARBOXYPROPYL)HISTIDINE SYNTHASE SUBUNIT 2"/>
    <property type="match status" value="1"/>
</dbReference>
<dbReference type="GO" id="GO:0046872">
    <property type="term" value="F:metal ion binding"/>
    <property type="evidence" value="ECO:0007669"/>
    <property type="project" value="UniProtKB-KW"/>
</dbReference>
<dbReference type="GO" id="GO:0017183">
    <property type="term" value="P:protein histidyl modification to diphthamide"/>
    <property type="evidence" value="ECO:0007669"/>
    <property type="project" value="UniProtKB-UniPathway"/>
</dbReference>
<evidence type="ECO:0000313" key="10">
    <source>
        <dbReference type="Proteomes" id="UP000198406"/>
    </source>
</evidence>
<dbReference type="InterPro" id="IPR016435">
    <property type="entry name" value="DPH1/DPH2"/>
</dbReference>
<evidence type="ECO:0000256" key="2">
    <source>
        <dbReference type="ARBA" id="ARBA00005156"/>
    </source>
</evidence>
<comment type="similarity">
    <text evidence="3 7">Belongs to the DPH1/DPH2 family. DPH2 subfamily.</text>
</comment>
<evidence type="ECO:0000256" key="1">
    <source>
        <dbReference type="ARBA" id="ARBA00001966"/>
    </source>
</evidence>
<comment type="pathway">
    <text evidence="2 7">Protein modification; peptidyl-diphthamide biosynthesis.</text>
</comment>
<evidence type="ECO:0000256" key="6">
    <source>
        <dbReference type="ARBA" id="ARBA00023014"/>
    </source>
</evidence>
<keyword evidence="5 7" id="KW-0408">Iron</keyword>
<name>A0A1Z5JGM7_FISSO</name>
<feature type="compositionally biased region" description="Polar residues" evidence="8">
    <location>
        <begin position="503"/>
        <end position="516"/>
    </location>
</feature>
<dbReference type="Pfam" id="PF01866">
    <property type="entry name" value="Diphthamide_syn"/>
    <property type="match status" value="1"/>
</dbReference>
<dbReference type="SFLD" id="SFLDG01121">
    <property type="entry name" value="Diphthamide_biosynthesis"/>
    <property type="match status" value="1"/>
</dbReference>
<proteinExistence type="inferred from homology"/>
<dbReference type="SFLD" id="SFLDS00032">
    <property type="entry name" value="Radical_SAM_3-amino-3-carboxyp"/>
    <property type="match status" value="1"/>
</dbReference>
<evidence type="ECO:0000256" key="3">
    <source>
        <dbReference type="ARBA" id="ARBA00006179"/>
    </source>
</evidence>
<dbReference type="GO" id="GO:0090560">
    <property type="term" value="F:2-(3-amino-3-carboxypropyl)histidine synthase activity"/>
    <property type="evidence" value="ECO:0007669"/>
    <property type="project" value="InterPro"/>
</dbReference>
<dbReference type="InterPro" id="IPR010014">
    <property type="entry name" value="DHP2"/>
</dbReference>
<dbReference type="InParanoid" id="A0A1Z5JGM7"/>